<dbReference type="Proteomes" id="UP001168575">
    <property type="component" value="Unassembled WGS sequence"/>
</dbReference>
<accession>A0AA43UAR9</accession>
<dbReference type="SMART" id="SM00382">
    <property type="entry name" value="AAA"/>
    <property type="match status" value="1"/>
</dbReference>
<dbReference type="Pfam" id="PF00485">
    <property type="entry name" value="PRK"/>
    <property type="match status" value="1"/>
</dbReference>
<dbReference type="InterPro" id="IPR003593">
    <property type="entry name" value="AAA+_ATPase"/>
</dbReference>
<comment type="caution">
    <text evidence="2">The sequence shown here is derived from an EMBL/GenBank/DDBJ whole genome shotgun (WGS) entry which is preliminary data.</text>
</comment>
<dbReference type="InterPro" id="IPR006083">
    <property type="entry name" value="PRK/URK"/>
</dbReference>
<evidence type="ECO:0000313" key="3">
    <source>
        <dbReference type="Proteomes" id="UP001168575"/>
    </source>
</evidence>
<evidence type="ECO:0000259" key="1">
    <source>
        <dbReference type="SMART" id="SM00382"/>
    </source>
</evidence>
<dbReference type="EMBL" id="JAUMVS010000358">
    <property type="protein sequence ID" value="MDO4842891.1"/>
    <property type="molecule type" value="Genomic_DNA"/>
</dbReference>
<dbReference type="Gene3D" id="3.40.50.300">
    <property type="entry name" value="P-loop containing nucleotide triphosphate hydrolases"/>
    <property type="match status" value="1"/>
</dbReference>
<keyword evidence="3" id="KW-1185">Reference proteome</keyword>
<dbReference type="PANTHER" id="PTHR10285">
    <property type="entry name" value="URIDINE KINASE"/>
    <property type="match status" value="1"/>
</dbReference>
<organism evidence="2 3">
    <name type="scientific">Phoenicibacter congonensis</name>
    <dbReference type="NCBI Taxonomy" id="1944646"/>
    <lineage>
        <taxon>Bacteria</taxon>
        <taxon>Bacillati</taxon>
        <taxon>Actinomycetota</taxon>
        <taxon>Coriobacteriia</taxon>
        <taxon>Eggerthellales</taxon>
        <taxon>Eggerthellaceae</taxon>
        <taxon>Phoenicibacter</taxon>
    </lineage>
</organism>
<sequence>MNKRIIRLEDAVAAFDNDPHGYIDECESEYKSAIKRISDRVLYSDTRRDVLLISGPSSSGKSTTAEHIRRNITDGGMDCVTLSTDDFFFDKDEMNAYVAGFDFESPTIVNELLLLDKVNELLLRGEAYLPRFDFVSGRKVYKSHKEQLAPNGVIIIEGIHALNKNVIEVGKEIDTVRVYVSTASSIAFDGEIISGRNLRLARRIVRDSKFRGTPLEGTVDMWESVCNGEDAHIAPHMESADYVIDTLLPYEPFMFRRKMLKLIDASFRKYAHDPQIEALTRLYEKCPDADTALIPPDSLLREFVGGGIYG</sequence>
<proteinExistence type="predicted"/>
<dbReference type="GO" id="GO:0005524">
    <property type="term" value="F:ATP binding"/>
    <property type="evidence" value="ECO:0007669"/>
    <property type="project" value="InterPro"/>
</dbReference>
<dbReference type="SUPFAM" id="SSF52540">
    <property type="entry name" value="P-loop containing nucleoside triphosphate hydrolases"/>
    <property type="match status" value="1"/>
</dbReference>
<gene>
    <name evidence="2" type="ORF">Q3982_09470</name>
</gene>
<evidence type="ECO:0000313" key="2">
    <source>
        <dbReference type="EMBL" id="MDO4842891.1"/>
    </source>
</evidence>
<reference evidence="2" key="1">
    <citation type="submission" date="2023-07" db="EMBL/GenBank/DDBJ databases">
        <title>Between Cages and Wild: Unraveling the Impact of Captivity on Animal Microbiomes and Antimicrobial Resistance.</title>
        <authorList>
            <person name="Schmartz G.P."/>
            <person name="Rehner J."/>
            <person name="Schuff M.J."/>
            <person name="Becker S.L."/>
            <person name="Kravczyk M."/>
            <person name="Gurevich A."/>
            <person name="Francke R."/>
            <person name="Mueller R."/>
            <person name="Keller V."/>
            <person name="Keller A."/>
        </authorList>
    </citation>
    <scope>NUCLEOTIDE SEQUENCE</scope>
    <source>
        <strain evidence="2">S12M_St_49</strain>
    </source>
</reference>
<dbReference type="PRINTS" id="PR00988">
    <property type="entry name" value="URIDINKINASE"/>
</dbReference>
<dbReference type="AlphaFoldDB" id="A0AA43UAR9"/>
<dbReference type="InterPro" id="IPR027417">
    <property type="entry name" value="P-loop_NTPase"/>
</dbReference>
<protein>
    <recommendedName>
        <fullName evidence="1">AAA+ ATPase domain-containing protein</fullName>
    </recommendedName>
</protein>
<name>A0AA43UAR9_9ACTN</name>
<dbReference type="GO" id="GO:0016301">
    <property type="term" value="F:kinase activity"/>
    <property type="evidence" value="ECO:0007669"/>
    <property type="project" value="InterPro"/>
</dbReference>
<feature type="domain" description="AAA+ ATPase" evidence="1">
    <location>
        <begin position="47"/>
        <end position="210"/>
    </location>
</feature>